<proteinExistence type="predicted"/>
<dbReference type="AlphaFoldDB" id="A0A158DAV2"/>
<accession>A0A158DAV2</accession>
<protein>
    <submittedName>
        <fullName evidence="1">Uncharacterized protein</fullName>
    </submittedName>
</protein>
<dbReference type="Proteomes" id="UP000071859">
    <property type="component" value="Unassembled WGS sequence"/>
</dbReference>
<evidence type="ECO:0000313" key="2">
    <source>
        <dbReference type="Proteomes" id="UP000071859"/>
    </source>
</evidence>
<name>A0A158DAV2_9BURK</name>
<reference evidence="1" key="1">
    <citation type="submission" date="2016-01" db="EMBL/GenBank/DDBJ databases">
        <authorList>
            <person name="Peeters C."/>
        </authorList>
    </citation>
    <scope>NUCLEOTIDE SEQUENCE</scope>
    <source>
        <strain evidence="1">LMG 29321</strain>
    </source>
</reference>
<keyword evidence="2" id="KW-1185">Reference proteome</keyword>
<gene>
    <name evidence="1" type="ORF">AWB78_04912</name>
</gene>
<sequence length="89" mass="10538">MQHYVARSPVSGTEANARRNQKFEFDLRRIASTLISHNRLSEYSLDKQMKEAKMLSYTNLGNAVFHRRGTYILFISLWGTRWLQVDWDD</sequence>
<comment type="caution">
    <text evidence="1">The sequence shown here is derived from an EMBL/GenBank/DDBJ whole genome shotgun (WGS) entry which is preliminary data.</text>
</comment>
<evidence type="ECO:0000313" key="1">
    <source>
        <dbReference type="EMBL" id="SAK91336.1"/>
    </source>
</evidence>
<organism evidence="1 2">
    <name type="scientific">Caballeronia calidae</name>
    <dbReference type="NCBI Taxonomy" id="1777139"/>
    <lineage>
        <taxon>Bacteria</taxon>
        <taxon>Pseudomonadati</taxon>
        <taxon>Pseudomonadota</taxon>
        <taxon>Betaproteobacteria</taxon>
        <taxon>Burkholderiales</taxon>
        <taxon>Burkholderiaceae</taxon>
        <taxon>Caballeronia</taxon>
    </lineage>
</organism>
<dbReference type="EMBL" id="FCOX02000029">
    <property type="protein sequence ID" value="SAK91336.1"/>
    <property type="molecule type" value="Genomic_DNA"/>
</dbReference>